<dbReference type="SUPFAM" id="SSF57625">
    <property type="entry name" value="Invertebrate chitin-binding proteins"/>
    <property type="match status" value="4"/>
</dbReference>
<dbReference type="RefSeq" id="XP_017861866.1">
    <property type="nucleotide sequence ID" value="XM_018006377.1"/>
</dbReference>
<dbReference type="PANTHER" id="PTHR23301:SF106">
    <property type="entry name" value="CHITIN-BINDING TYPE-2 DOMAIN-CONTAINING PROTEIN-RELATED"/>
    <property type="match status" value="1"/>
</dbReference>
<evidence type="ECO:0000256" key="6">
    <source>
        <dbReference type="SAM" id="SignalP"/>
    </source>
</evidence>
<keyword evidence="5" id="KW-0325">Glycoprotein</keyword>
<feature type="chain" id="PRO_5045902651" evidence="6">
    <location>
        <begin position="25"/>
        <end position="337"/>
    </location>
</feature>
<evidence type="ECO:0000256" key="2">
    <source>
        <dbReference type="ARBA" id="ARBA00022729"/>
    </source>
</evidence>
<dbReference type="Proteomes" id="UP000694904">
    <property type="component" value="Chromosome 4"/>
</dbReference>
<keyword evidence="8" id="KW-1185">Reference proteome</keyword>
<evidence type="ECO:0000259" key="7">
    <source>
        <dbReference type="PROSITE" id="PS50940"/>
    </source>
</evidence>
<evidence type="ECO:0000256" key="1">
    <source>
        <dbReference type="ARBA" id="ARBA00022669"/>
    </source>
</evidence>
<keyword evidence="1" id="KW-0147">Chitin-binding</keyword>
<evidence type="ECO:0000313" key="9">
    <source>
        <dbReference type="RefSeq" id="XP_017861866.1"/>
    </source>
</evidence>
<feature type="signal peptide" evidence="6">
    <location>
        <begin position="1"/>
        <end position="24"/>
    </location>
</feature>
<reference evidence="9" key="3">
    <citation type="submission" date="2025-08" db="UniProtKB">
        <authorList>
            <consortium name="RefSeq"/>
        </authorList>
    </citation>
    <scope>IDENTIFICATION</scope>
    <source>
        <tissue evidence="9">Whole organism</tissue>
    </source>
</reference>
<dbReference type="InterPro" id="IPR002557">
    <property type="entry name" value="Chitin-bd_dom"/>
</dbReference>
<evidence type="ECO:0000313" key="8">
    <source>
        <dbReference type="Proteomes" id="UP000694904"/>
    </source>
</evidence>
<dbReference type="GeneID" id="108613126"/>
<protein>
    <submittedName>
        <fullName evidence="9">Peritrophin-44 isoform X1</fullName>
    </submittedName>
</protein>
<reference evidence="8" key="1">
    <citation type="journal article" date="1997" name="Nucleic Acids Res.">
        <title>tRNAscan-SE: a program for improved detection of transfer RNA genes in genomic sequence.</title>
        <authorList>
            <person name="Lowe T.M."/>
            <person name="Eddy S.R."/>
        </authorList>
    </citation>
    <scope>NUCLEOTIDE SEQUENCE [LARGE SCALE GENOMIC DNA]</scope>
</reference>
<keyword evidence="4" id="KW-1015">Disulfide bond</keyword>
<dbReference type="Gene3D" id="2.170.140.10">
    <property type="entry name" value="Chitin binding domain"/>
    <property type="match status" value="2"/>
</dbReference>
<name>A0ABM1P3T0_DROAR</name>
<dbReference type="SMART" id="SM00494">
    <property type="entry name" value="ChtBD2"/>
    <property type="match status" value="4"/>
</dbReference>
<dbReference type="InterPro" id="IPR051940">
    <property type="entry name" value="Chitin_bind-dev_reg"/>
</dbReference>
<keyword evidence="3" id="KW-0677">Repeat</keyword>
<feature type="domain" description="Chitin-binding type-2" evidence="7">
    <location>
        <begin position="146"/>
        <end position="200"/>
    </location>
</feature>
<feature type="domain" description="Chitin-binding type-2" evidence="7">
    <location>
        <begin position="89"/>
        <end position="145"/>
    </location>
</feature>
<keyword evidence="2 6" id="KW-0732">Signal</keyword>
<dbReference type="PROSITE" id="PS50940">
    <property type="entry name" value="CHIT_BIND_II"/>
    <property type="match status" value="4"/>
</dbReference>
<proteinExistence type="predicted"/>
<feature type="domain" description="Chitin-binding type-2" evidence="7">
    <location>
        <begin position="220"/>
        <end position="276"/>
    </location>
</feature>
<sequence length="337" mass="36086">MTAFHLKATVLATACLMLASQSAGYTMQEMCAQWSGSGYIGNPADCNSWGYCKGQQLIGYGTCDKDLVYDSLTQTCQPASTTKCSTSAQKTCSALKTAGFVADPNDCSKYTYCFGDGTSKTVSCPAGQTYAANNNSCVWGPTCPQNSICRFMPDNIFVGDPNNCGQFLHCVNGYGKWGKCTKGQYNAATGYCQESYSCSDDDTSNNSNNNGNPNLPPSKITNCTDTQDFIADGATCYGYYFCNKTTNGVWGSCPLGLEFNAATEKCVSPASLSCTGNRCANTNLTYAVVADTNCTEYTYCPTGAKSYCNPEYPYLDEISGQCVPKKPKYPVCGPQET</sequence>
<evidence type="ECO:0000256" key="4">
    <source>
        <dbReference type="ARBA" id="ARBA00023157"/>
    </source>
</evidence>
<evidence type="ECO:0000256" key="3">
    <source>
        <dbReference type="ARBA" id="ARBA00022737"/>
    </source>
</evidence>
<organism evidence="8 9">
    <name type="scientific">Drosophila arizonae</name>
    <name type="common">Fruit fly</name>
    <dbReference type="NCBI Taxonomy" id="7263"/>
    <lineage>
        <taxon>Eukaryota</taxon>
        <taxon>Metazoa</taxon>
        <taxon>Ecdysozoa</taxon>
        <taxon>Arthropoda</taxon>
        <taxon>Hexapoda</taxon>
        <taxon>Insecta</taxon>
        <taxon>Pterygota</taxon>
        <taxon>Neoptera</taxon>
        <taxon>Endopterygota</taxon>
        <taxon>Diptera</taxon>
        <taxon>Brachycera</taxon>
        <taxon>Muscomorpha</taxon>
        <taxon>Ephydroidea</taxon>
        <taxon>Drosophilidae</taxon>
        <taxon>Drosophila</taxon>
    </lineage>
</organism>
<dbReference type="InterPro" id="IPR036508">
    <property type="entry name" value="Chitin-bd_dom_sf"/>
</dbReference>
<dbReference type="Pfam" id="PF01607">
    <property type="entry name" value="CBM_14"/>
    <property type="match status" value="2"/>
</dbReference>
<dbReference type="PANTHER" id="PTHR23301">
    <property type="entry name" value="CHITIN BINDING PERITROPHIN-A"/>
    <property type="match status" value="1"/>
</dbReference>
<reference evidence="8" key="2">
    <citation type="journal article" date="2016" name="G3 (Bethesda)">
        <title>Genome Evolution in Three Species of Cactophilic Drosophila.</title>
        <authorList>
            <person name="Sanchez-Flores A."/>
            <person name="Penazola F."/>
            <person name="Carpinteyro-Ponce J."/>
            <person name="Nazario-Yepiz N."/>
            <person name="Abreu-Goodger C."/>
            <person name="Machado C.A."/>
            <person name="Markow T.A."/>
        </authorList>
    </citation>
    <scope>NUCLEOTIDE SEQUENCE [LARGE SCALE GENOMIC DNA]</scope>
</reference>
<evidence type="ECO:0000256" key="5">
    <source>
        <dbReference type="ARBA" id="ARBA00023180"/>
    </source>
</evidence>
<feature type="domain" description="Chitin-binding type-2" evidence="7">
    <location>
        <begin position="28"/>
        <end position="86"/>
    </location>
</feature>
<accession>A0ABM1P3T0</accession>
<gene>
    <name evidence="9" type="primary">LOC108613126</name>
</gene>